<dbReference type="GO" id="GO:0008081">
    <property type="term" value="F:phosphoric diester hydrolase activity"/>
    <property type="evidence" value="ECO:0007669"/>
    <property type="project" value="InterPro"/>
</dbReference>
<dbReference type="PROSITE" id="PS51704">
    <property type="entry name" value="GP_PDE"/>
    <property type="match status" value="1"/>
</dbReference>
<dbReference type="OrthoDB" id="1058301at2759"/>
<dbReference type="PANTHER" id="PTHR46211:SF14">
    <property type="entry name" value="GLYCEROPHOSPHODIESTER PHOSPHODIESTERASE"/>
    <property type="match status" value="1"/>
</dbReference>
<dbReference type="GO" id="GO:0006629">
    <property type="term" value="P:lipid metabolic process"/>
    <property type="evidence" value="ECO:0007669"/>
    <property type="project" value="InterPro"/>
</dbReference>
<dbReference type="InterPro" id="IPR030395">
    <property type="entry name" value="GP_PDE_dom"/>
</dbReference>
<feature type="chain" id="PRO_5020768976" description="GP-PDE domain-containing protein" evidence="1">
    <location>
        <begin position="18"/>
        <end position="355"/>
    </location>
</feature>
<protein>
    <recommendedName>
        <fullName evidence="2">GP-PDE domain-containing protein</fullName>
    </recommendedName>
</protein>
<sequence>MILPLSLSLAVIASVTASPTRPSIDIQAHRGGRGSTVENTLPSFAYGAVSGANTLELDFGVTKDGVAVVWHDEYFMPSKCLDTHPVTQNDPLWPYNDKHMANLTLAQVKTLDCGSERQKDYPIQELYPGTKLSTLDEFFDFVHCFDKDGEIKFDIETKINPSQTNSTREPEIFVDLLLAAIDKHDVSERVTVQSFDWRSLKLIKERRPELITSALYDDTTAVNDTVWLGGAKIEDYDGVDPTIAAALIAKDIKSDIISPAEKTSDSSSTLSSPQYTPFLTKQLVDFAHDLDMLVKPWTIDTLDVVDEVYGWGVDGVITDWPHQVVRWAELNKLDTAKKYDQGVVDKCLAKHNQLA</sequence>
<dbReference type="EMBL" id="SPNW01000005">
    <property type="protein sequence ID" value="TIA92683.1"/>
    <property type="molecule type" value="Genomic_DNA"/>
</dbReference>
<dbReference type="AlphaFoldDB" id="A0A4V4LU26"/>
<evidence type="ECO:0000256" key="1">
    <source>
        <dbReference type="SAM" id="SignalP"/>
    </source>
</evidence>
<comment type="caution">
    <text evidence="3">The sequence shown here is derived from an EMBL/GenBank/DDBJ whole genome shotgun (WGS) entry which is preliminary data.</text>
</comment>
<evidence type="ECO:0000313" key="4">
    <source>
        <dbReference type="Proteomes" id="UP000310189"/>
    </source>
</evidence>
<dbReference type="PANTHER" id="PTHR46211">
    <property type="entry name" value="GLYCEROPHOSPHORYL DIESTER PHOSPHODIESTERASE"/>
    <property type="match status" value="1"/>
</dbReference>
<evidence type="ECO:0000259" key="2">
    <source>
        <dbReference type="PROSITE" id="PS51704"/>
    </source>
</evidence>
<dbReference type="InterPro" id="IPR017946">
    <property type="entry name" value="PLC-like_Pdiesterase_TIM-brl"/>
</dbReference>
<dbReference type="SUPFAM" id="SSF51695">
    <property type="entry name" value="PLC-like phosphodiesterases"/>
    <property type="match status" value="1"/>
</dbReference>
<keyword evidence="4" id="KW-1185">Reference proteome</keyword>
<accession>A0A4V4LU26</accession>
<organism evidence="3 4">
    <name type="scientific">Wallemia hederae</name>
    <dbReference type="NCBI Taxonomy" id="1540922"/>
    <lineage>
        <taxon>Eukaryota</taxon>
        <taxon>Fungi</taxon>
        <taxon>Dikarya</taxon>
        <taxon>Basidiomycota</taxon>
        <taxon>Wallemiomycotina</taxon>
        <taxon>Wallemiomycetes</taxon>
        <taxon>Wallemiales</taxon>
        <taxon>Wallemiaceae</taxon>
        <taxon>Wallemia</taxon>
    </lineage>
</organism>
<keyword evidence="1" id="KW-0732">Signal</keyword>
<gene>
    <name evidence="3" type="ORF">E3P99_00457</name>
</gene>
<reference evidence="3 4" key="1">
    <citation type="submission" date="2019-03" db="EMBL/GenBank/DDBJ databases">
        <title>Sequencing 23 genomes of Wallemia ichthyophaga.</title>
        <authorList>
            <person name="Gostincar C."/>
        </authorList>
    </citation>
    <scope>NUCLEOTIDE SEQUENCE [LARGE SCALE GENOMIC DNA]</scope>
    <source>
        <strain evidence="3 4">EXF-5753</strain>
    </source>
</reference>
<dbReference type="Proteomes" id="UP000310189">
    <property type="component" value="Unassembled WGS sequence"/>
</dbReference>
<name>A0A4V4LU26_9BASI</name>
<proteinExistence type="predicted"/>
<dbReference type="Pfam" id="PF03009">
    <property type="entry name" value="GDPD"/>
    <property type="match status" value="1"/>
</dbReference>
<feature type="domain" description="GP-PDE" evidence="2">
    <location>
        <begin position="24"/>
        <end position="328"/>
    </location>
</feature>
<evidence type="ECO:0000313" key="3">
    <source>
        <dbReference type="EMBL" id="TIA92683.1"/>
    </source>
</evidence>
<dbReference type="Gene3D" id="3.20.20.190">
    <property type="entry name" value="Phosphatidylinositol (PI) phosphodiesterase"/>
    <property type="match status" value="1"/>
</dbReference>
<feature type="signal peptide" evidence="1">
    <location>
        <begin position="1"/>
        <end position="17"/>
    </location>
</feature>